<keyword evidence="1" id="KW-1185">Reference proteome</keyword>
<dbReference type="WBParaSite" id="ACRNAN_scaffold5813.g13983.t1">
    <property type="protein sequence ID" value="ACRNAN_scaffold5813.g13983.t1"/>
    <property type="gene ID" value="ACRNAN_scaffold5813.g13983"/>
</dbReference>
<protein>
    <submittedName>
        <fullName evidence="2">Uncharacterized protein</fullName>
    </submittedName>
</protein>
<dbReference type="Proteomes" id="UP000887540">
    <property type="component" value="Unplaced"/>
</dbReference>
<evidence type="ECO:0000313" key="2">
    <source>
        <dbReference type="WBParaSite" id="ACRNAN_scaffold5813.g13983.t1"/>
    </source>
</evidence>
<sequence length="105" mass="12148">MGKIADILVKAGHEVVVYQPVYNENITKSGTELARVIERPRDFEPPVNFYSSSNQQNIWSVNEPTFKQELSAVWTIGKMFYSGLAEICKRKLFTDKNKRFFIKKS</sequence>
<name>A0A914E552_9BILA</name>
<accession>A0A914E552</accession>
<dbReference type="AlphaFoldDB" id="A0A914E552"/>
<evidence type="ECO:0000313" key="1">
    <source>
        <dbReference type="Proteomes" id="UP000887540"/>
    </source>
</evidence>
<organism evidence="1 2">
    <name type="scientific">Acrobeloides nanus</name>
    <dbReference type="NCBI Taxonomy" id="290746"/>
    <lineage>
        <taxon>Eukaryota</taxon>
        <taxon>Metazoa</taxon>
        <taxon>Ecdysozoa</taxon>
        <taxon>Nematoda</taxon>
        <taxon>Chromadorea</taxon>
        <taxon>Rhabditida</taxon>
        <taxon>Tylenchina</taxon>
        <taxon>Cephalobomorpha</taxon>
        <taxon>Cephaloboidea</taxon>
        <taxon>Cephalobidae</taxon>
        <taxon>Acrobeloides</taxon>
    </lineage>
</organism>
<reference evidence="2" key="1">
    <citation type="submission" date="2022-11" db="UniProtKB">
        <authorList>
            <consortium name="WormBaseParasite"/>
        </authorList>
    </citation>
    <scope>IDENTIFICATION</scope>
</reference>
<proteinExistence type="predicted"/>